<dbReference type="InterPro" id="IPR036397">
    <property type="entry name" value="RNaseH_sf"/>
</dbReference>
<gene>
    <name evidence="2" type="ORF">LWI29_011834</name>
</gene>
<keyword evidence="3" id="KW-1185">Reference proteome</keyword>
<evidence type="ECO:0000313" key="2">
    <source>
        <dbReference type="EMBL" id="KAK0589261.1"/>
    </source>
</evidence>
<accession>A0AA39S2V3</accession>
<dbReference type="CDD" id="cd06222">
    <property type="entry name" value="RNase_H_like"/>
    <property type="match status" value="1"/>
</dbReference>
<reference evidence="2" key="2">
    <citation type="submission" date="2023-06" db="EMBL/GenBank/DDBJ databases">
        <authorList>
            <person name="Swenson N.G."/>
            <person name="Wegrzyn J.L."/>
            <person name="Mcevoy S.L."/>
        </authorList>
    </citation>
    <scope>NUCLEOTIDE SEQUENCE</scope>
    <source>
        <strain evidence="2">NS2018</strain>
        <tissue evidence="2">Leaf</tissue>
    </source>
</reference>
<dbReference type="InterPro" id="IPR012337">
    <property type="entry name" value="RNaseH-like_sf"/>
</dbReference>
<evidence type="ECO:0000259" key="1">
    <source>
        <dbReference type="Pfam" id="PF13456"/>
    </source>
</evidence>
<dbReference type="EMBL" id="JAUESC010000381">
    <property type="protein sequence ID" value="KAK0589261.1"/>
    <property type="molecule type" value="Genomic_DNA"/>
</dbReference>
<dbReference type="Pfam" id="PF13456">
    <property type="entry name" value="RVT_3"/>
    <property type="match status" value="1"/>
</dbReference>
<proteinExistence type="predicted"/>
<reference evidence="2" key="1">
    <citation type="journal article" date="2022" name="Plant J.">
        <title>Strategies of tolerance reflected in two North American maple genomes.</title>
        <authorList>
            <person name="McEvoy S.L."/>
            <person name="Sezen U.U."/>
            <person name="Trouern-Trend A."/>
            <person name="McMahon S.M."/>
            <person name="Schaberg P.G."/>
            <person name="Yang J."/>
            <person name="Wegrzyn J.L."/>
            <person name="Swenson N.G."/>
        </authorList>
    </citation>
    <scope>NUCLEOTIDE SEQUENCE</scope>
    <source>
        <strain evidence="2">NS2018</strain>
    </source>
</reference>
<dbReference type="AlphaFoldDB" id="A0AA39S2V3"/>
<dbReference type="GO" id="GO:0003676">
    <property type="term" value="F:nucleic acid binding"/>
    <property type="evidence" value="ECO:0007669"/>
    <property type="project" value="InterPro"/>
</dbReference>
<protein>
    <recommendedName>
        <fullName evidence="1">RNase H type-1 domain-containing protein</fullName>
    </recommendedName>
</protein>
<dbReference type="InterPro" id="IPR002156">
    <property type="entry name" value="RNaseH_domain"/>
</dbReference>
<dbReference type="GO" id="GO:0004523">
    <property type="term" value="F:RNA-DNA hybrid ribonuclease activity"/>
    <property type="evidence" value="ECO:0007669"/>
    <property type="project" value="InterPro"/>
</dbReference>
<organism evidence="2 3">
    <name type="scientific">Acer saccharum</name>
    <name type="common">Sugar maple</name>
    <dbReference type="NCBI Taxonomy" id="4024"/>
    <lineage>
        <taxon>Eukaryota</taxon>
        <taxon>Viridiplantae</taxon>
        <taxon>Streptophyta</taxon>
        <taxon>Embryophyta</taxon>
        <taxon>Tracheophyta</taxon>
        <taxon>Spermatophyta</taxon>
        <taxon>Magnoliopsida</taxon>
        <taxon>eudicotyledons</taxon>
        <taxon>Gunneridae</taxon>
        <taxon>Pentapetalae</taxon>
        <taxon>rosids</taxon>
        <taxon>malvids</taxon>
        <taxon>Sapindales</taxon>
        <taxon>Sapindaceae</taxon>
        <taxon>Hippocastanoideae</taxon>
        <taxon>Acereae</taxon>
        <taxon>Acer</taxon>
    </lineage>
</organism>
<evidence type="ECO:0000313" key="3">
    <source>
        <dbReference type="Proteomes" id="UP001168877"/>
    </source>
</evidence>
<dbReference type="Proteomes" id="UP001168877">
    <property type="component" value="Unassembled WGS sequence"/>
</dbReference>
<dbReference type="SUPFAM" id="SSF53098">
    <property type="entry name" value="Ribonuclease H-like"/>
    <property type="match status" value="1"/>
</dbReference>
<comment type="caution">
    <text evidence="2">The sequence shown here is derived from an EMBL/GenBank/DDBJ whole genome shotgun (WGS) entry which is preliminary data.</text>
</comment>
<sequence length="237" mass="25845">MLGFQHPTTSGFSMGKKSDFVDTGGFNVGGLHTNHKEPTHIEDEDADEVYDLIYDMLGPSSIDGIFTDTIPESNTNSMPSYEEVNTETFTKLVEEASRKLFLGSKLSSLNFIIKLMHFKVLNQWSNKSMDILQGLLKSAFSEVQAILKACQLCASDNCPSDVSIIIESDSMVAIAWVNGAGGVGNVSFMDHILDIKEIMFKCKPRLSVKFVSRCSNAAADFLAKQGAASGLVQVAWA</sequence>
<dbReference type="InterPro" id="IPR044730">
    <property type="entry name" value="RNase_H-like_dom_plant"/>
</dbReference>
<dbReference type="Gene3D" id="3.30.420.10">
    <property type="entry name" value="Ribonuclease H-like superfamily/Ribonuclease H"/>
    <property type="match status" value="1"/>
</dbReference>
<name>A0AA39S2V3_ACESA</name>
<feature type="domain" description="RNase H type-1" evidence="1">
    <location>
        <begin position="132"/>
        <end position="225"/>
    </location>
</feature>